<dbReference type="OrthoDB" id="7659053at2"/>
<evidence type="ECO:0000313" key="2">
    <source>
        <dbReference type="EMBL" id="PRY23680.1"/>
    </source>
</evidence>
<comment type="caution">
    <text evidence="2">The sequence shown here is derived from an EMBL/GenBank/DDBJ whole genome shotgun (WGS) entry which is preliminary data.</text>
</comment>
<keyword evidence="1" id="KW-0732">Signal</keyword>
<dbReference type="RefSeq" id="WP_106205070.1">
    <property type="nucleotide sequence ID" value="NZ_PVTD01000004.1"/>
</dbReference>
<sequence>MKLIPTTLLILALAAPLSVVTAPSAEAGSTIERACIKSNRRAASRPLCDCIQRVADQMLTRKEQRMAAKFFKDPHMAQEIRQSDRANHETFWKRYKAFGTTAGNVCN</sequence>
<organism evidence="2 3">
    <name type="scientific">Aliiruegeria haliotis</name>
    <dbReference type="NCBI Taxonomy" id="1280846"/>
    <lineage>
        <taxon>Bacteria</taxon>
        <taxon>Pseudomonadati</taxon>
        <taxon>Pseudomonadota</taxon>
        <taxon>Alphaproteobacteria</taxon>
        <taxon>Rhodobacterales</taxon>
        <taxon>Roseobacteraceae</taxon>
        <taxon>Aliiruegeria</taxon>
    </lineage>
</organism>
<reference evidence="2 3" key="1">
    <citation type="submission" date="2018-03" db="EMBL/GenBank/DDBJ databases">
        <title>Genomic Encyclopedia of Archaeal and Bacterial Type Strains, Phase II (KMG-II): from individual species to whole genera.</title>
        <authorList>
            <person name="Goeker M."/>
        </authorList>
    </citation>
    <scope>NUCLEOTIDE SEQUENCE [LARGE SCALE GENOMIC DNA]</scope>
    <source>
        <strain evidence="2 3">DSM 29328</strain>
    </source>
</reference>
<dbReference type="EMBL" id="PVTD01000004">
    <property type="protein sequence ID" value="PRY23680.1"/>
    <property type="molecule type" value="Genomic_DNA"/>
</dbReference>
<evidence type="ECO:0000256" key="1">
    <source>
        <dbReference type="SAM" id="SignalP"/>
    </source>
</evidence>
<dbReference type="Proteomes" id="UP000239480">
    <property type="component" value="Unassembled WGS sequence"/>
</dbReference>
<proteinExistence type="predicted"/>
<keyword evidence="3" id="KW-1185">Reference proteome</keyword>
<protein>
    <submittedName>
        <fullName evidence="2">Uncharacterized protein</fullName>
    </submittedName>
</protein>
<feature type="chain" id="PRO_5015530794" evidence="1">
    <location>
        <begin position="28"/>
        <end position="107"/>
    </location>
</feature>
<gene>
    <name evidence="2" type="ORF">CLV78_104171</name>
</gene>
<evidence type="ECO:0000313" key="3">
    <source>
        <dbReference type="Proteomes" id="UP000239480"/>
    </source>
</evidence>
<dbReference type="AlphaFoldDB" id="A0A2T0RRF0"/>
<accession>A0A2T0RRF0</accession>
<feature type="signal peptide" evidence="1">
    <location>
        <begin position="1"/>
        <end position="27"/>
    </location>
</feature>
<name>A0A2T0RRF0_9RHOB</name>